<dbReference type="RefSeq" id="WP_189002535.1">
    <property type="nucleotide sequence ID" value="NZ_BMOD01000006.1"/>
</dbReference>
<dbReference type="Gene3D" id="3.40.50.300">
    <property type="entry name" value="P-loop containing nucleotide triphosphate hydrolases"/>
    <property type="match status" value="1"/>
</dbReference>
<evidence type="ECO:0008006" key="3">
    <source>
        <dbReference type="Google" id="ProtNLM"/>
    </source>
</evidence>
<keyword evidence="2" id="KW-1185">Reference proteome</keyword>
<dbReference type="EMBL" id="BMOD01000006">
    <property type="protein sequence ID" value="GGJ33598.1"/>
    <property type="molecule type" value="Genomic_DNA"/>
</dbReference>
<dbReference type="Pfam" id="PF13671">
    <property type="entry name" value="AAA_33"/>
    <property type="match status" value="1"/>
</dbReference>
<name>A0ABQ2D0W7_9DEIO</name>
<proteinExistence type="predicted"/>
<comment type="caution">
    <text evidence="1">The sequence shown here is derived from an EMBL/GenBank/DDBJ whole genome shotgun (WGS) entry which is preliminary data.</text>
</comment>
<sequence length="182" mass="20535">MTILFIGPIRAGKTTLARLLAAALHRDHVSLDDTRWTHYPAAGYDEAKARKLIEQQDFLALARYWHAFDLDNIQKTLAAHPETIVDFGGGHTLFFTPEEAAILRQVLEPHQVVLVLPTSDQGQNSQILRERVNAQGEHPEAIHHLNDLMLDNPLNFELADHVLYTEDQTPEQSVQTLLHGLN</sequence>
<gene>
    <name evidence="1" type="ORF">GCM10008938_19810</name>
</gene>
<reference evidence="2" key="1">
    <citation type="journal article" date="2019" name="Int. J. Syst. Evol. Microbiol.">
        <title>The Global Catalogue of Microorganisms (GCM) 10K type strain sequencing project: providing services to taxonomists for standard genome sequencing and annotation.</title>
        <authorList>
            <consortium name="The Broad Institute Genomics Platform"/>
            <consortium name="The Broad Institute Genome Sequencing Center for Infectious Disease"/>
            <person name="Wu L."/>
            <person name="Ma J."/>
        </authorList>
    </citation>
    <scope>NUCLEOTIDE SEQUENCE [LARGE SCALE GENOMIC DNA]</scope>
    <source>
        <strain evidence="2">JCM 14370</strain>
    </source>
</reference>
<accession>A0ABQ2D0W7</accession>
<dbReference type="Proteomes" id="UP000632222">
    <property type="component" value="Unassembled WGS sequence"/>
</dbReference>
<evidence type="ECO:0000313" key="1">
    <source>
        <dbReference type="EMBL" id="GGJ33598.1"/>
    </source>
</evidence>
<dbReference type="SUPFAM" id="SSF52540">
    <property type="entry name" value="P-loop containing nucleoside triphosphate hydrolases"/>
    <property type="match status" value="1"/>
</dbReference>
<evidence type="ECO:0000313" key="2">
    <source>
        <dbReference type="Proteomes" id="UP000632222"/>
    </source>
</evidence>
<dbReference type="InterPro" id="IPR027417">
    <property type="entry name" value="P-loop_NTPase"/>
</dbReference>
<protein>
    <recommendedName>
        <fullName evidence="3">Shikimate kinase</fullName>
    </recommendedName>
</protein>
<organism evidence="1 2">
    <name type="scientific">Deinococcus roseus</name>
    <dbReference type="NCBI Taxonomy" id="392414"/>
    <lineage>
        <taxon>Bacteria</taxon>
        <taxon>Thermotogati</taxon>
        <taxon>Deinococcota</taxon>
        <taxon>Deinococci</taxon>
        <taxon>Deinococcales</taxon>
        <taxon>Deinococcaceae</taxon>
        <taxon>Deinococcus</taxon>
    </lineage>
</organism>